<dbReference type="EMBL" id="JAPQKS010000007">
    <property type="protein sequence ID" value="KAJ5219512.1"/>
    <property type="molecule type" value="Genomic_DNA"/>
</dbReference>
<proteinExistence type="predicted"/>
<accession>A0A9W9TE55</accession>
<comment type="caution">
    <text evidence="1">The sequence shown here is derived from an EMBL/GenBank/DDBJ whole genome shotgun (WGS) entry which is preliminary data.</text>
</comment>
<keyword evidence="2" id="KW-1185">Reference proteome</keyword>
<protein>
    <submittedName>
        <fullName evidence="1">Amidohydrolase family protein</fullName>
    </submittedName>
</protein>
<dbReference type="AlphaFoldDB" id="A0A9W9TE55"/>
<reference evidence="1" key="1">
    <citation type="submission" date="2022-11" db="EMBL/GenBank/DDBJ databases">
        <authorList>
            <person name="Petersen C."/>
        </authorList>
    </citation>
    <scope>NUCLEOTIDE SEQUENCE</scope>
    <source>
        <strain evidence="1">IBT 19713</strain>
    </source>
</reference>
<dbReference type="GeneID" id="83205315"/>
<dbReference type="OrthoDB" id="4851849at2759"/>
<gene>
    <name evidence="1" type="ORF">N7468_008716</name>
</gene>
<evidence type="ECO:0000313" key="1">
    <source>
        <dbReference type="EMBL" id="KAJ5219512.1"/>
    </source>
</evidence>
<name>A0A9W9TE55_9EURO</name>
<evidence type="ECO:0000313" key="2">
    <source>
        <dbReference type="Proteomes" id="UP001150941"/>
    </source>
</evidence>
<organism evidence="1 2">
    <name type="scientific">Penicillium chermesinum</name>
    <dbReference type="NCBI Taxonomy" id="63820"/>
    <lineage>
        <taxon>Eukaryota</taxon>
        <taxon>Fungi</taxon>
        <taxon>Dikarya</taxon>
        <taxon>Ascomycota</taxon>
        <taxon>Pezizomycotina</taxon>
        <taxon>Eurotiomycetes</taxon>
        <taxon>Eurotiomycetidae</taxon>
        <taxon>Eurotiales</taxon>
        <taxon>Aspergillaceae</taxon>
        <taxon>Penicillium</taxon>
    </lineage>
</organism>
<dbReference type="Proteomes" id="UP001150941">
    <property type="component" value="Unassembled WGS sequence"/>
</dbReference>
<dbReference type="RefSeq" id="XP_058326342.1">
    <property type="nucleotide sequence ID" value="XM_058478012.1"/>
</dbReference>
<reference evidence="1" key="2">
    <citation type="journal article" date="2023" name="IMA Fungus">
        <title>Comparative genomic study of the Penicillium genus elucidates a diverse pangenome and 15 lateral gene transfer events.</title>
        <authorList>
            <person name="Petersen C."/>
            <person name="Sorensen T."/>
            <person name="Nielsen M.R."/>
            <person name="Sondergaard T.E."/>
            <person name="Sorensen J.L."/>
            <person name="Fitzpatrick D.A."/>
            <person name="Frisvad J.C."/>
            <person name="Nielsen K.L."/>
        </authorList>
    </citation>
    <scope>NUCLEOTIDE SEQUENCE</scope>
    <source>
        <strain evidence="1">IBT 19713</strain>
    </source>
</reference>
<sequence>MFDRTNGTPATRFQHQQDVLLCMVGSLRRDLTNDIATSVGRRMGFADSTARGTSTIIDIGTDLIPSMARLSLDELRKTLDRQGGLAVVLEKLI</sequence>